<evidence type="ECO:0000256" key="3">
    <source>
        <dbReference type="ARBA" id="ARBA00022485"/>
    </source>
</evidence>
<feature type="domain" description="4Fe-4S Wbl-type" evidence="12">
    <location>
        <begin position="9"/>
        <end position="74"/>
    </location>
</feature>
<dbReference type="GO" id="GO:0045892">
    <property type="term" value="P:negative regulation of DNA-templated transcription"/>
    <property type="evidence" value="ECO:0007669"/>
    <property type="project" value="TreeGrafter"/>
</dbReference>
<dbReference type="GO" id="GO:0003677">
    <property type="term" value="F:DNA binding"/>
    <property type="evidence" value="ECO:0007669"/>
    <property type="project" value="UniProtKB-UniRule"/>
</dbReference>
<dbReference type="Proteomes" id="UP000535890">
    <property type="component" value="Unassembled WGS sequence"/>
</dbReference>
<dbReference type="RefSeq" id="WP_179792307.1">
    <property type="nucleotide sequence ID" value="NZ_BAABHP010000030.1"/>
</dbReference>
<evidence type="ECO:0000256" key="6">
    <source>
        <dbReference type="ARBA" id="ARBA00023014"/>
    </source>
</evidence>
<keyword evidence="8 11" id="KW-0238">DNA-binding</keyword>
<feature type="binding site" evidence="11">
    <location>
        <position position="41"/>
    </location>
    <ligand>
        <name>[4Fe-4S] cluster</name>
        <dbReference type="ChEBI" id="CHEBI:49883"/>
    </ligand>
</feature>
<keyword evidence="9 11" id="KW-1015">Disulfide bond</keyword>
<protein>
    <recommendedName>
        <fullName evidence="11">Transcriptional regulator WhiB</fullName>
    </recommendedName>
</protein>
<comment type="similarity">
    <text evidence="2 11">Belongs to the WhiB family.</text>
</comment>
<keyword evidence="4 11" id="KW-0479">Metal-binding</keyword>
<sequence>MTGWQARAACRDADPELFFPPTDDDTSLIAARHKMAVAPICSRCQVSTDCLRWALDTGQEHGLWAATTPTDRRAIRRGRLAGVPDSVADAEPMCPACSLLFALPAVDGDLCTRCQERRAA</sequence>
<comment type="subcellular location">
    <subcellularLocation>
        <location evidence="1 11">Cytoplasm</location>
    </subcellularLocation>
</comment>
<dbReference type="PROSITE" id="PS51674">
    <property type="entry name" value="4FE4S_WBL"/>
    <property type="match status" value="1"/>
</dbReference>
<proteinExistence type="inferred from homology"/>
<gene>
    <name evidence="11" type="primary">whiB</name>
    <name evidence="13" type="ORF">BJ983_000449</name>
</gene>
<keyword evidence="11" id="KW-0963">Cytoplasm</keyword>
<dbReference type="InterPro" id="IPR034768">
    <property type="entry name" value="4FE4S_WBL"/>
</dbReference>
<dbReference type="PANTHER" id="PTHR38839">
    <property type="entry name" value="TRANSCRIPTIONAL REGULATOR WHID-RELATED"/>
    <property type="match status" value="1"/>
</dbReference>
<dbReference type="GO" id="GO:0046872">
    <property type="term" value="F:metal ion binding"/>
    <property type="evidence" value="ECO:0007669"/>
    <property type="project" value="UniProtKB-KW"/>
</dbReference>
<evidence type="ECO:0000256" key="4">
    <source>
        <dbReference type="ARBA" id="ARBA00022723"/>
    </source>
</evidence>
<keyword evidence="3 11" id="KW-0004">4Fe-4S</keyword>
<accession>A0A7Y9DRT6</accession>
<evidence type="ECO:0000256" key="11">
    <source>
        <dbReference type="HAMAP-Rule" id="MF_01479"/>
    </source>
</evidence>
<dbReference type="GO" id="GO:0047134">
    <property type="term" value="F:protein-disulfide reductase [NAD(P)H] activity"/>
    <property type="evidence" value="ECO:0007669"/>
    <property type="project" value="TreeGrafter"/>
</dbReference>
<evidence type="ECO:0000313" key="14">
    <source>
        <dbReference type="Proteomes" id="UP000535890"/>
    </source>
</evidence>
<dbReference type="InterPro" id="IPR003482">
    <property type="entry name" value="Whib"/>
</dbReference>
<evidence type="ECO:0000256" key="10">
    <source>
        <dbReference type="ARBA" id="ARBA00023163"/>
    </source>
</evidence>
<feature type="binding site" evidence="11">
    <location>
        <position position="10"/>
    </location>
    <ligand>
        <name>[4Fe-4S] cluster</name>
        <dbReference type="ChEBI" id="CHEBI:49883"/>
    </ligand>
</feature>
<feature type="binding site" evidence="11">
    <location>
        <position position="44"/>
    </location>
    <ligand>
        <name>[4Fe-4S] cluster</name>
        <dbReference type="ChEBI" id="CHEBI:49883"/>
    </ligand>
</feature>
<dbReference type="Pfam" id="PF02467">
    <property type="entry name" value="Whib"/>
    <property type="match status" value="1"/>
</dbReference>
<evidence type="ECO:0000313" key="13">
    <source>
        <dbReference type="EMBL" id="NYD34347.1"/>
    </source>
</evidence>
<evidence type="ECO:0000256" key="2">
    <source>
        <dbReference type="ARBA" id="ARBA00006597"/>
    </source>
</evidence>
<comment type="cofactor">
    <cofactor evidence="11">
        <name>[4Fe-4S] cluster</name>
        <dbReference type="ChEBI" id="CHEBI:49883"/>
    </cofactor>
    <text evidence="11">Binds 1 [4Fe-4S] cluster per subunit. Following nitrosylation of the [4Fe-4S] cluster binds 1 [4Fe-8(NO)] cluster per subunit.</text>
</comment>
<keyword evidence="14" id="KW-1185">Reference proteome</keyword>
<evidence type="ECO:0000256" key="1">
    <source>
        <dbReference type="ARBA" id="ARBA00004496"/>
    </source>
</evidence>
<comment type="caution">
    <text evidence="13">The sequence shown here is derived from an EMBL/GenBank/DDBJ whole genome shotgun (WGS) entry which is preliminary data.</text>
</comment>
<organism evidence="13 14">
    <name type="scientific">Actinomycetospora corticicola</name>
    <dbReference type="NCBI Taxonomy" id="663602"/>
    <lineage>
        <taxon>Bacteria</taxon>
        <taxon>Bacillati</taxon>
        <taxon>Actinomycetota</taxon>
        <taxon>Actinomycetes</taxon>
        <taxon>Pseudonocardiales</taxon>
        <taxon>Pseudonocardiaceae</taxon>
        <taxon>Actinomycetospora</taxon>
    </lineage>
</organism>
<keyword evidence="7 11" id="KW-0805">Transcription regulation</keyword>
<dbReference type="GO" id="GO:0035731">
    <property type="term" value="F:dinitrosyl-iron complex binding"/>
    <property type="evidence" value="ECO:0007669"/>
    <property type="project" value="UniProtKB-UniRule"/>
</dbReference>
<dbReference type="GO" id="GO:0045454">
    <property type="term" value="P:cell redox homeostasis"/>
    <property type="evidence" value="ECO:0007669"/>
    <property type="project" value="TreeGrafter"/>
</dbReference>
<keyword evidence="6 11" id="KW-0411">Iron-sulfur</keyword>
<reference evidence="13 14" key="1">
    <citation type="submission" date="2020-07" db="EMBL/GenBank/DDBJ databases">
        <title>Sequencing the genomes of 1000 actinobacteria strains.</title>
        <authorList>
            <person name="Klenk H.-P."/>
        </authorList>
    </citation>
    <scope>NUCLEOTIDE SEQUENCE [LARGE SCALE GENOMIC DNA]</scope>
    <source>
        <strain evidence="13 14">DSM 45772</strain>
    </source>
</reference>
<dbReference type="GO" id="GO:0005737">
    <property type="term" value="C:cytoplasm"/>
    <property type="evidence" value="ECO:0007669"/>
    <property type="project" value="UniProtKB-SubCell"/>
</dbReference>
<feature type="binding site" evidence="11">
    <location>
        <position position="50"/>
    </location>
    <ligand>
        <name>[4Fe-4S] cluster</name>
        <dbReference type="ChEBI" id="CHEBI:49883"/>
    </ligand>
</feature>
<comment type="PTM">
    <text evidence="11">Upon Fe-S cluster removal intramolecular disulfide bonds are formed.</text>
</comment>
<evidence type="ECO:0000256" key="7">
    <source>
        <dbReference type="ARBA" id="ARBA00023015"/>
    </source>
</evidence>
<name>A0A7Y9DRT6_9PSEU</name>
<dbReference type="GO" id="GO:0051539">
    <property type="term" value="F:4 iron, 4 sulfur cluster binding"/>
    <property type="evidence" value="ECO:0007669"/>
    <property type="project" value="UniProtKB-UniRule"/>
</dbReference>
<comment type="PTM">
    <text evidence="11">The Fe-S cluster can be nitrosylated by nitric oxide (NO).</text>
</comment>
<comment type="function">
    <text evidence="11">Acts as a transcriptional regulator. Probably redox-responsive. The apo- but not holo-form probably binds DNA.</text>
</comment>
<evidence type="ECO:0000256" key="8">
    <source>
        <dbReference type="ARBA" id="ARBA00023125"/>
    </source>
</evidence>
<evidence type="ECO:0000256" key="5">
    <source>
        <dbReference type="ARBA" id="ARBA00023004"/>
    </source>
</evidence>
<evidence type="ECO:0000256" key="9">
    <source>
        <dbReference type="ARBA" id="ARBA00023157"/>
    </source>
</evidence>
<keyword evidence="5 11" id="KW-0408">Iron</keyword>
<dbReference type="EMBL" id="JACCBN010000001">
    <property type="protein sequence ID" value="NYD34347.1"/>
    <property type="molecule type" value="Genomic_DNA"/>
</dbReference>
<keyword evidence="10 11" id="KW-0804">Transcription</keyword>
<dbReference type="HAMAP" id="MF_01479">
    <property type="entry name" value="WhiB"/>
    <property type="match status" value="1"/>
</dbReference>
<evidence type="ECO:0000259" key="12">
    <source>
        <dbReference type="PROSITE" id="PS51674"/>
    </source>
</evidence>
<dbReference type="AlphaFoldDB" id="A0A7Y9DRT6"/>